<dbReference type="RefSeq" id="WP_157565289.1">
    <property type="nucleotide sequence ID" value="NZ_WQKZ01000002.1"/>
</dbReference>
<dbReference type="AlphaFoldDB" id="A0A7K1TET3"/>
<reference evidence="2 3" key="1">
    <citation type="submission" date="2019-12" db="EMBL/GenBank/DDBJ databases">
        <title>Hymenobacter sp. HMF4947 Genome sequencing and assembly.</title>
        <authorList>
            <person name="Kang H."/>
            <person name="Cha I."/>
            <person name="Kim H."/>
            <person name="Joh K."/>
        </authorList>
    </citation>
    <scope>NUCLEOTIDE SEQUENCE [LARGE SCALE GENOMIC DNA]</scope>
    <source>
        <strain evidence="2 3">HMF4947</strain>
    </source>
</reference>
<evidence type="ECO:0000313" key="2">
    <source>
        <dbReference type="EMBL" id="MVN76920.1"/>
    </source>
</evidence>
<evidence type="ECO:0000313" key="3">
    <source>
        <dbReference type="Proteomes" id="UP000441336"/>
    </source>
</evidence>
<proteinExistence type="predicted"/>
<keyword evidence="3" id="KW-1185">Reference proteome</keyword>
<dbReference type="GO" id="GO:0008270">
    <property type="term" value="F:zinc ion binding"/>
    <property type="evidence" value="ECO:0007669"/>
    <property type="project" value="InterPro"/>
</dbReference>
<comment type="caution">
    <text evidence="2">The sequence shown here is derived from an EMBL/GenBank/DDBJ whole genome shotgun (WGS) entry which is preliminary data.</text>
</comment>
<dbReference type="InterPro" id="IPR034154">
    <property type="entry name" value="TOPRIM_DnaG/twinkle"/>
</dbReference>
<dbReference type="GO" id="GO:0006260">
    <property type="term" value="P:DNA replication"/>
    <property type="evidence" value="ECO:0007669"/>
    <property type="project" value="InterPro"/>
</dbReference>
<dbReference type="Pfam" id="PF13155">
    <property type="entry name" value="Toprim_2"/>
    <property type="match status" value="1"/>
</dbReference>
<feature type="domain" description="Zinc finger CHC2-type" evidence="1">
    <location>
        <begin position="40"/>
        <end position="100"/>
    </location>
</feature>
<organism evidence="2 3">
    <name type="scientific">Hymenobacter ginkgonis</name>
    <dbReference type="NCBI Taxonomy" id="2682976"/>
    <lineage>
        <taxon>Bacteria</taxon>
        <taxon>Pseudomonadati</taxon>
        <taxon>Bacteroidota</taxon>
        <taxon>Cytophagia</taxon>
        <taxon>Cytophagales</taxon>
        <taxon>Hymenobacteraceae</taxon>
        <taxon>Hymenobacter</taxon>
    </lineage>
</organism>
<dbReference type="Proteomes" id="UP000441336">
    <property type="component" value="Unassembled WGS sequence"/>
</dbReference>
<dbReference type="EMBL" id="WQKZ01000002">
    <property type="protein sequence ID" value="MVN76920.1"/>
    <property type="molecule type" value="Genomic_DNA"/>
</dbReference>
<dbReference type="Pfam" id="PF01807">
    <property type="entry name" value="Zn_ribbon_DnaG"/>
    <property type="match status" value="1"/>
</dbReference>
<dbReference type="GO" id="GO:0003677">
    <property type="term" value="F:DNA binding"/>
    <property type="evidence" value="ECO:0007669"/>
    <property type="project" value="InterPro"/>
</dbReference>
<gene>
    <name evidence="2" type="ORF">GO988_11350</name>
</gene>
<dbReference type="Gene3D" id="3.90.580.10">
    <property type="entry name" value="Zinc finger, CHC2-type domain"/>
    <property type="match status" value="1"/>
</dbReference>
<sequence>MATTSPTHSLSAKAARAADKQIPLVSIMAKLGRTPVGIAAGENYYYLSPFREEKTPSFVVCAPKNVWVDFGEAPEPGQKAAGGDVLKLIMKLTDFDLPKARLVLRAWASDLATPAELALPPAPAGETYVTGKVTFSDVRVEPLSWKPLVQYLESRGINWSLVQQSQRTLAHLQQIFYRTSTSVREKPYFGLGWKTDAGWEVRSKGFQGTIGGKGLTWLLGRQRDEVLVFEGFIDYLSALTCYGQSYFAQTVLILNSVSMLVEALPQLKEAKMVHWYGDNDVAGERALHLLRQVMQGKVQAHNEEYRGYKDLNDFLTKTPPSKPLPPKRAEPSKLSQTAAYWLWVVFNERAPGTPEAAGKKRKCTFYTYTNDAAGLEYLRVLRNRLGNQLAYFRLCERTHGRQYKILEWAGLYQTQPITSQATVNESH</sequence>
<protein>
    <recommendedName>
        <fullName evidence="1">Zinc finger CHC2-type domain-containing protein</fullName>
    </recommendedName>
</protein>
<dbReference type="GO" id="GO:0003899">
    <property type="term" value="F:DNA-directed RNA polymerase activity"/>
    <property type="evidence" value="ECO:0007669"/>
    <property type="project" value="InterPro"/>
</dbReference>
<dbReference type="InterPro" id="IPR002694">
    <property type="entry name" value="Znf_CHC2"/>
</dbReference>
<dbReference type="SUPFAM" id="SSF57783">
    <property type="entry name" value="Zinc beta-ribbon"/>
    <property type="match status" value="1"/>
</dbReference>
<evidence type="ECO:0000259" key="1">
    <source>
        <dbReference type="Pfam" id="PF01807"/>
    </source>
</evidence>
<dbReference type="CDD" id="cd01029">
    <property type="entry name" value="TOPRIM_primases"/>
    <property type="match status" value="1"/>
</dbReference>
<accession>A0A7K1TET3</accession>
<name>A0A7K1TET3_9BACT</name>
<dbReference type="Gene3D" id="3.40.1360.10">
    <property type="match status" value="1"/>
</dbReference>
<dbReference type="InterPro" id="IPR036977">
    <property type="entry name" value="DNA_primase_Znf_CHC2"/>
</dbReference>